<keyword evidence="2" id="KW-1185">Reference proteome</keyword>
<dbReference type="OrthoDB" id="8098811at2"/>
<organism evidence="1 2">
    <name type="scientific">Mesorhizobium kowhaii</name>
    <dbReference type="NCBI Taxonomy" id="1300272"/>
    <lineage>
        <taxon>Bacteria</taxon>
        <taxon>Pseudomonadati</taxon>
        <taxon>Pseudomonadota</taxon>
        <taxon>Alphaproteobacteria</taxon>
        <taxon>Hyphomicrobiales</taxon>
        <taxon>Phyllobacteriaceae</taxon>
        <taxon>Mesorhizobium</taxon>
    </lineage>
</organism>
<comment type="caution">
    <text evidence="1">The sequence shown here is derived from an EMBL/GenBank/DDBJ whole genome shotgun (WGS) entry which is preliminary data.</text>
</comment>
<proteinExistence type="predicted"/>
<evidence type="ECO:0008006" key="3">
    <source>
        <dbReference type="Google" id="ProtNLM"/>
    </source>
</evidence>
<dbReference type="EMBL" id="MZXV01000065">
    <property type="protein sequence ID" value="PZV34839.1"/>
    <property type="molecule type" value="Genomic_DNA"/>
</dbReference>
<evidence type="ECO:0000313" key="1">
    <source>
        <dbReference type="EMBL" id="PZV34839.1"/>
    </source>
</evidence>
<protein>
    <recommendedName>
        <fullName evidence="3">DUF1127 domain-containing protein</fullName>
    </recommendedName>
</protein>
<dbReference type="Proteomes" id="UP000248616">
    <property type="component" value="Unassembled WGS sequence"/>
</dbReference>
<sequence>MTDTQARAETRTSKRQLPGVTSKSVATVVAAFTAWQRTIAARRATKDLTPDQLKDIGYPESPAPKFIVKVGLMTDLMSMR</sequence>
<dbReference type="AlphaFoldDB" id="A0A2W7CM29"/>
<reference evidence="2" key="1">
    <citation type="submission" date="2017-03" db="EMBL/GenBank/DDBJ databases">
        <authorList>
            <person name="Safronova V.I."/>
            <person name="Sazanova A.L."/>
            <person name="Chirak E.R."/>
        </authorList>
    </citation>
    <scope>NUCLEOTIDE SEQUENCE [LARGE SCALE GENOMIC DNA]</scope>
    <source>
        <strain evidence="2">Ach-343</strain>
    </source>
</reference>
<dbReference type="RefSeq" id="WP_111547782.1">
    <property type="nucleotide sequence ID" value="NZ_MZXV01000065.1"/>
</dbReference>
<evidence type="ECO:0000313" key="2">
    <source>
        <dbReference type="Proteomes" id="UP000248616"/>
    </source>
</evidence>
<name>A0A2W7CM29_9HYPH</name>
<accession>A0A2W7CM29</accession>
<gene>
    <name evidence="1" type="ORF">B5V02_30360</name>
</gene>